<proteinExistence type="predicted"/>
<evidence type="ECO:0000256" key="3">
    <source>
        <dbReference type="ARBA" id="ARBA00022691"/>
    </source>
</evidence>
<dbReference type="SUPFAM" id="SSF102114">
    <property type="entry name" value="Radical SAM enzymes"/>
    <property type="match status" value="1"/>
</dbReference>
<evidence type="ECO:0000256" key="2">
    <source>
        <dbReference type="ARBA" id="ARBA00022485"/>
    </source>
</evidence>
<organism evidence="8 9">
    <name type="scientific">Ochrobactrum teleogrylli</name>
    <dbReference type="NCBI Taxonomy" id="2479765"/>
    <lineage>
        <taxon>Bacteria</taxon>
        <taxon>Pseudomonadati</taxon>
        <taxon>Pseudomonadota</taxon>
        <taxon>Alphaproteobacteria</taxon>
        <taxon>Hyphomicrobiales</taxon>
        <taxon>Brucellaceae</taxon>
        <taxon>Brucella/Ochrobactrum group</taxon>
        <taxon>Ochrobactrum</taxon>
    </lineage>
</organism>
<dbReference type="RefSeq" id="WP_140025156.1">
    <property type="nucleotide sequence ID" value="NZ_JBHUFG010000051.1"/>
</dbReference>
<dbReference type="SFLD" id="SFLDG01387">
    <property type="entry name" value="BtrN-like_SPASM_domain_contain"/>
    <property type="match status" value="1"/>
</dbReference>
<keyword evidence="6" id="KW-0411">Iron-sulfur</keyword>
<name>A0ABY2Y393_9HYPH</name>
<evidence type="ECO:0000256" key="1">
    <source>
        <dbReference type="ARBA" id="ARBA00001966"/>
    </source>
</evidence>
<evidence type="ECO:0000256" key="4">
    <source>
        <dbReference type="ARBA" id="ARBA00022723"/>
    </source>
</evidence>
<accession>A0ABY2Y393</accession>
<dbReference type="InterPro" id="IPR058240">
    <property type="entry name" value="rSAM_sf"/>
</dbReference>
<protein>
    <submittedName>
        <fullName evidence="8">Radical SAM protein</fullName>
    </submittedName>
</protein>
<dbReference type="SFLD" id="SFLDG01067">
    <property type="entry name" value="SPASM/twitch_domain_containing"/>
    <property type="match status" value="1"/>
</dbReference>
<dbReference type="PROSITE" id="PS51918">
    <property type="entry name" value="RADICAL_SAM"/>
    <property type="match status" value="1"/>
</dbReference>
<dbReference type="Proteomes" id="UP000312784">
    <property type="component" value="Unassembled WGS sequence"/>
</dbReference>
<comment type="cofactor">
    <cofactor evidence="1">
        <name>[4Fe-4S] cluster</name>
        <dbReference type="ChEBI" id="CHEBI:49883"/>
    </cofactor>
</comment>
<dbReference type="CDD" id="cd21109">
    <property type="entry name" value="SPASM"/>
    <property type="match status" value="1"/>
</dbReference>
<dbReference type="InterPro" id="IPR034391">
    <property type="entry name" value="AdoMet-like_SPASM_containing"/>
</dbReference>
<dbReference type="EMBL" id="VEWL01000007">
    <property type="protein sequence ID" value="TNV15081.1"/>
    <property type="molecule type" value="Genomic_DNA"/>
</dbReference>
<dbReference type="SFLD" id="SFLDS00029">
    <property type="entry name" value="Radical_SAM"/>
    <property type="match status" value="1"/>
</dbReference>
<dbReference type="InterPro" id="IPR013785">
    <property type="entry name" value="Aldolase_TIM"/>
</dbReference>
<dbReference type="Pfam" id="PF04055">
    <property type="entry name" value="Radical_SAM"/>
    <property type="match status" value="1"/>
</dbReference>
<dbReference type="Gene3D" id="3.20.20.70">
    <property type="entry name" value="Aldolase class I"/>
    <property type="match status" value="2"/>
</dbReference>
<evidence type="ECO:0000256" key="5">
    <source>
        <dbReference type="ARBA" id="ARBA00023004"/>
    </source>
</evidence>
<sequence>MAGKHVASKYETISSIHLFMRGREYPKYPANVFLEVSNLCDLKCAMCGPFSALNDMRLFSLKEEDRGFMKAPPRERIENILRHALRIQVFGYGEPTLNPDFLDFLDLAGEYETLISFFSNGMHFSDVVVNKIIESRVHEITISFSGSTKEDYEAVYMGGVWETVLAGLKLISDRKKERGTSYPIISVNSLAYRHHVETLDRFVDVMGDAGVGVIYLKPLVPVPTVPVLGQHASIFRHWVEGPVIERAIAKAKERGIIFNADLYFSGGATDEDHYKKKMRALQRGFGLNPDDLPPALPIIELREIAKSVTPKKPARVTVTEISGNDLALLSARPLKADGMYCLEPFNTMYIGRNLDVKPCCNAPSTTRFDSVKGKTGEDVWGGSAYYQTRKAILRGEYPNFCVDCIKGGNAYAEHNFADTVATYGTWYTEVFKDDFNCTPLDTLLACGDNRNIASRWRYTQHIRAFAGLMRWLSQPT</sequence>
<comment type="caution">
    <text evidence="8">The sequence shown here is derived from an EMBL/GenBank/DDBJ whole genome shotgun (WGS) entry which is preliminary data.</text>
</comment>
<feature type="domain" description="Radical SAM core" evidence="7">
    <location>
        <begin position="26"/>
        <end position="259"/>
    </location>
</feature>
<evidence type="ECO:0000313" key="9">
    <source>
        <dbReference type="Proteomes" id="UP000312784"/>
    </source>
</evidence>
<dbReference type="PANTHER" id="PTHR11228">
    <property type="entry name" value="RADICAL SAM DOMAIN PROTEIN"/>
    <property type="match status" value="1"/>
</dbReference>
<dbReference type="PANTHER" id="PTHR11228:SF34">
    <property type="entry name" value="TUNGSTEN-CONTAINING ALDEHYDE FERREDOXIN OXIDOREDUCTASE COFACTOR MODIFYING PROTEIN"/>
    <property type="match status" value="1"/>
</dbReference>
<evidence type="ECO:0000259" key="7">
    <source>
        <dbReference type="PROSITE" id="PS51918"/>
    </source>
</evidence>
<evidence type="ECO:0000313" key="8">
    <source>
        <dbReference type="EMBL" id="TNV15081.1"/>
    </source>
</evidence>
<keyword evidence="3" id="KW-0949">S-adenosyl-L-methionine</keyword>
<keyword evidence="5" id="KW-0408">Iron</keyword>
<keyword evidence="4" id="KW-0479">Metal-binding</keyword>
<evidence type="ECO:0000256" key="6">
    <source>
        <dbReference type="ARBA" id="ARBA00023014"/>
    </source>
</evidence>
<dbReference type="InterPro" id="IPR050377">
    <property type="entry name" value="Radical_SAM_PqqE_MftC-like"/>
</dbReference>
<gene>
    <name evidence="8" type="ORF">FIC94_13115</name>
</gene>
<dbReference type="CDD" id="cd01335">
    <property type="entry name" value="Radical_SAM"/>
    <property type="match status" value="1"/>
</dbReference>
<reference evidence="8 9" key="1">
    <citation type="submission" date="2019-06" db="EMBL/GenBank/DDBJ databases">
        <title>Ochrobactrum cricket sp.nov., isolated from the insect Teleogryllus occipitalis living in deserted cropland.</title>
        <authorList>
            <person name="Hu M."/>
        </authorList>
    </citation>
    <scope>NUCLEOTIDE SEQUENCE [LARGE SCALE GENOMIC DNA]</scope>
    <source>
        <strain evidence="8 9">LCB8</strain>
    </source>
</reference>
<dbReference type="InterPro" id="IPR007197">
    <property type="entry name" value="rSAM"/>
</dbReference>
<keyword evidence="9" id="KW-1185">Reference proteome</keyword>
<keyword evidence="2" id="KW-0004">4Fe-4S</keyword>